<accession>A0AB38R768</accession>
<protein>
    <submittedName>
        <fullName evidence="1">Uncharacterized protein</fullName>
    </submittedName>
</protein>
<proteinExistence type="predicted"/>
<dbReference type="RefSeq" id="WP_064233893.1">
    <property type="nucleotide sequence ID" value="NZ_CP096563.1"/>
</dbReference>
<dbReference type="AlphaFoldDB" id="A0AB38R768"/>
<reference evidence="2" key="1">
    <citation type="journal article" date="2022" name="Environ. Microbiol.">
        <title>Functional analysis, diversity, and distribution of carbendazim hydrolases MheI and CbmA, responsible for the initial step in carbendazim degradation.</title>
        <authorList>
            <person name="Zhang M."/>
            <person name="Bai X."/>
            <person name="Li Q."/>
            <person name="Zhang L."/>
            <person name="Zhu Q."/>
            <person name="Gao S."/>
            <person name="Ke Z."/>
            <person name="Jiang M."/>
            <person name="Hu J."/>
            <person name="Qiu J."/>
            <person name="Hong Q."/>
        </authorList>
    </citation>
    <scope>NUCLEOTIDE SEQUENCE [LARGE SCALE GENOMIC DNA]</scope>
    <source>
        <strain evidence="2">djl-6</strain>
    </source>
</reference>
<keyword evidence="2" id="KW-1185">Reference proteome</keyword>
<sequence length="127" mass="14591">MYATVIKVKELTDVNVDDSLIRQAQAIVEVVSGRPESVVTNLTDRAWLEYAVCWQAAYMSSNTQVFGQANVKRVEQDRSMVEFGDQLFAVSPLVIHAVKQLSWNRSRSFGTKGFTFKAKRMPSWWRW</sequence>
<gene>
    <name evidence="1" type="ORF">M0639_16180</name>
</gene>
<name>A0AB38R768_RHOSG</name>
<dbReference type="EMBL" id="CP096563">
    <property type="protein sequence ID" value="UPU40619.1"/>
    <property type="molecule type" value="Genomic_DNA"/>
</dbReference>
<organism evidence="1 2">
    <name type="scientific">Rhodococcus qingshengii JCM 15477</name>
    <dbReference type="NCBI Taxonomy" id="1303681"/>
    <lineage>
        <taxon>Bacteria</taxon>
        <taxon>Bacillati</taxon>
        <taxon>Actinomycetota</taxon>
        <taxon>Actinomycetes</taxon>
        <taxon>Mycobacteriales</taxon>
        <taxon>Nocardiaceae</taxon>
        <taxon>Rhodococcus</taxon>
        <taxon>Rhodococcus erythropolis group</taxon>
    </lineage>
</organism>
<evidence type="ECO:0000313" key="2">
    <source>
        <dbReference type="Proteomes" id="UP000831484"/>
    </source>
</evidence>
<evidence type="ECO:0000313" key="1">
    <source>
        <dbReference type="EMBL" id="UPU40619.1"/>
    </source>
</evidence>
<dbReference type="Proteomes" id="UP000831484">
    <property type="component" value="Chromosome"/>
</dbReference>